<dbReference type="InterPro" id="IPR012569">
    <property type="entry name" value="Inl_IR"/>
</dbReference>
<evidence type="ECO:0000256" key="8">
    <source>
        <dbReference type="ARBA" id="ARBA00023088"/>
    </source>
</evidence>
<organism evidence="12 13">
    <name type="scientific">Listeria monocytogenes</name>
    <dbReference type="NCBI Taxonomy" id="1639"/>
    <lineage>
        <taxon>Bacteria</taxon>
        <taxon>Bacillati</taxon>
        <taxon>Bacillota</taxon>
        <taxon>Bacilli</taxon>
        <taxon>Bacillales</taxon>
        <taxon>Listeriaceae</taxon>
        <taxon>Listeria</taxon>
    </lineage>
</organism>
<reference evidence="12 13" key="1">
    <citation type="submission" date="2019-04" db="EMBL/GenBank/DDBJ databases">
        <authorList>
            <consortium name="GenomeTrakr network: Whole genome sequencing for foodborne pathogen traceback"/>
        </authorList>
    </citation>
    <scope>NUCLEOTIDE SEQUENCE [LARGE SCALE GENOMIC DNA]</scope>
    <source>
        <strain evidence="12 13">CFSAN072502</strain>
    </source>
</reference>
<dbReference type="Gene3D" id="2.60.40.4270">
    <property type="entry name" value="Listeria-Bacteroides repeat domain"/>
    <property type="match status" value="2"/>
</dbReference>
<evidence type="ECO:0000256" key="10">
    <source>
        <dbReference type="SAM" id="Phobius"/>
    </source>
</evidence>
<feature type="domain" description="Gram-positive cocci surface proteins LPxTG" evidence="11">
    <location>
        <begin position="578"/>
        <end position="607"/>
    </location>
</feature>
<dbReference type="PROSITE" id="PS51450">
    <property type="entry name" value="LRR"/>
    <property type="match status" value="8"/>
</dbReference>
<evidence type="ECO:0000256" key="3">
    <source>
        <dbReference type="ARBA" id="ARBA00022512"/>
    </source>
</evidence>
<keyword evidence="10" id="KW-1133">Transmembrane helix</keyword>
<comment type="subcellular location">
    <subcellularLocation>
        <location evidence="1">Secreted</location>
        <location evidence="1">Cell wall</location>
        <topology evidence="1">Peptidoglycan-anchor</topology>
    </subcellularLocation>
</comment>
<keyword evidence="8" id="KW-0572">Peptidoglycan-anchor</keyword>
<dbReference type="InterPro" id="IPR019931">
    <property type="entry name" value="LPXTG_anchor"/>
</dbReference>
<dbReference type="NCBIfam" id="TIGR02543">
    <property type="entry name" value="List_Bact_rpt"/>
    <property type="match status" value="2"/>
</dbReference>
<dbReference type="InterPro" id="IPR032675">
    <property type="entry name" value="LRR_dom_sf"/>
</dbReference>
<feature type="compositionally biased region" description="Basic and acidic residues" evidence="9">
    <location>
        <begin position="548"/>
        <end position="565"/>
    </location>
</feature>
<keyword evidence="7" id="KW-0677">Repeat</keyword>
<dbReference type="SMART" id="SM00365">
    <property type="entry name" value="LRR_SD22"/>
    <property type="match status" value="9"/>
</dbReference>
<dbReference type="InterPro" id="IPR042229">
    <property type="entry name" value="Listeria/Bacterioides_rpt_sf"/>
</dbReference>
<dbReference type="Pfam" id="PF08191">
    <property type="entry name" value="LRR_adjacent"/>
    <property type="match status" value="1"/>
</dbReference>
<dbReference type="EMBL" id="AABEKN010000001">
    <property type="protein sequence ID" value="EAG9352927.1"/>
    <property type="molecule type" value="Genomic_DNA"/>
</dbReference>
<dbReference type="InterPro" id="IPR024634">
    <property type="entry name" value="Internalin_N"/>
</dbReference>
<dbReference type="Gene3D" id="2.60.40.1220">
    <property type="match status" value="1"/>
</dbReference>
<dbReference type="InterPro" id="IPR014755">
    <property type="entry name" value="Cu-Rt/internalin_Ig-like"/>
</dbReference>
<dbReference type="SMART" id="SM00369">
    <property type="entry name" value="LRR_TYP"/>
    <property type="match status" value="7"/>
</dbReference>
<proteinExistence type="inferred from homology"/>
<evidence type="ECO:0000256" key="4">
    <source>
        <dbReference type="ARBA" id="ARBA00022525"/>
    </source>
</evidence>
<dbReference type="Proteomes" id="UP000524387">
    <property type="component" value="Unassembled WGS sequence"/>
</dbReference>
<keyword evidence="10" id="KW-0472">Membrane</keyword>
<dbReference type="FunFam" id="3.80.10.10:FF:001164">
    <property type="entry name" value="GH01279p"/>
    <property type="match status" value="1"/>
</dbReference>
<dbReference type="InterPro" id="IPR025875">
    <property type="entry name" value="Leu-rich_rpt_4"/>
</dbReference>
<evidence type="ECO:0000256" key="9">
    <source>
        <dbReference type="SAM" id="MobiDB-lite"/>
    </source>
</evidence>
<evidence type="ECO:0000259" key="11">
    <source>
        <dbReference type="PROSITE" id="PS50847"/>
    </source>
</evidence>
<dbReference type="InterPro" id="IPR001611">
    <property type="entry name" value="Leu-rich_rpt"/>
</dbReference>
<dbReference type="PANTHER" id="PTHR46652">
    <property type="entry name" value="LEUCINE-RICH REPEAT AND IQ DOMAIN-CONTAINING PROTEIN 1-RELATED"/>
    <property type="match status" value="1"/>
</dbReference>
<dbReference type="NCBIfam" id="TIGR01167">
    <property type="entry name" value="LPXTG_anchor"/>
    <property type="match status" value="1"/>
</dbReference>
<evidence type="ECO:0000313" key="12">
    <source>
        <dbReference type="EMBL" id="EAG9352927.1"/>
    </source>
</evidence>
<accession>A0A823J0F6</accession>
<keyword evidence="3" id="KW-0134">Cell wall</keyword>
<keyword evidence="4" id="KW-0964">Secreted</keyword>
<dbReference type="InterPro" id="IPR003591">
    <property type="entry name" value="Leu-rich_rpt_typical-subtyp"/>
</dbReference>
<feature type="transmembrane region" description="Helical" evidence="10">
    <location>
        <begin position="588"/>
        <end position="604"/>
    </location>
</feature>
<dbReference type="InterPro" id="IPR013378">
    <property type="entry name" value="InlB-like_B-rpt"/>
</dbReference>
<keyword evidence="6" id="KW-0732">Signal</keyword>
<dbReference type="GO" id="GO:0009274">
    <property type="term" value="C:peptidoglycan-based cell wall"/>
    <property type="evidence" value="ECO:0007669"/>
    <property type="project" value="UniProtKB-ARBA"/>
</dbReference>
<keyword evidence="10" id="KW-0812">Transmembrane</keyword>
<evidence type="ECO:0000256" key="1">
    <source>
        <dbReference type="ARBA" id="ARBA00004168"/>
    </source>
</evidence>
<dbReference type="PANTHER" id="PTHR46652:SF3">
    <property type="entry name" value="LEUCINE-RICH REPEAT-CONTAINING PROTEIN 9"/>
    <property type="match status" value="1"/>
</dbReference>
<comment type="similarity">
    <text evidence="2">Belongs to the internalin family.</text>
</comment>
<feature type="region of interest" description="Disordered" evidence="9">
    <location>
        <begin position="542"/>
        <end position="571"/>
    </location>
</feature>
<sequence>MKQKGRLLLFVVFMLSIVVGVNALIETKVQAAAEPPAAINQIFPDEALAEEIQTSLGKASTSDTVTQTELNSITTLDASGKSVSSLEGMNYLSNLSYFSFSNNQVSDLSPLTNLTSLTTLALYDNQVSSIAPLANLSNLKLLQLSGNPISDLQPLANLKELTALDVNDASVSDIQPLTGLTKLVALGLSNNQVSDLNALKALHQLISLNIGQNKLTNLNGLQDLTRLTTLFAKENQITNVQPLSGLINLSTLELSTNQITDIQPLAGLTNLQTLYLLNNQISDVTGLASLTNLDWLNINKNKISNIRPLNSLKKLTIIQMSDQFIVNEPISFQNTITIPNRIKNIAEQTIEPETISDNGTYANGEVTWILDNYLPKVSYSFSERDTVGNATGIFSGIVEQPLKQYFKVTFNVEGDEQNETVETGTLLQEPLAPTKKGYTFTGWYDEPAGGTKWNFATDVMPAKDITLYAQFSINSYQATFDVDGMLSTQMVEFQSLLEEPPAPTKQGFTFTGWYDAKTGGTKWDFTTNQMPAKDITLYAQFSENPDTGGKDTDGTDNGKPEDGSDKTTSNGIKMQVVLPATGDRDTRYPAIIGMFLVGFGVLIFRSK</sequence>
<dbReference type="PROSITE" id="PS50847">
    <property type="entry name" value="GRAM_POS_ANCHORING"/>
    <property type="match status" value="1"/>
</dbReference>
<name>A0A823J0F6_LISMN</name>
<evidence type="ECO:0000256" key="7">
    <source>
        <dbReference type="ARBA" id="ARBA00022737"/>
    </source>
</evidence>
<comment type="caution">
    <text evidence="12">The sequence shown here is derived from an EMBL/GenBank/DDBJ whole genome shotgun (WGS) entry which is preliminary data.</text>
</comment>
<dbReference type="SUPFAM" id="SSF52058">
    <property type="entry name" value="L domain-like"/>
    <property type="match status" value="1"/>
</dbReference>
<dbReference type="Gene3D" id="3.80.10.10">
    <property type="entry name" value="Ribonuclease Inhibitor"/>
    <property type="match status" value="2"/>
</dbReference>
<dbReference type="Pfam" id="PF12354">
    <property type="entry name" value="Internalin_N"/>
    <property type="match status" value="1"/>
</dbReference>
<evidence type="ECO:0000256" key="6">
    <source>
        <dbReference type="ARBA" id="ARBA00022729"/>
    </source>
</evidence>
<evidence type="ECO:0000256" key="2">
    <source>
        <dbReference type="ARBA" id="ARBA00009432"/>
    </source>
</evidence>
<dbReference type="RefSeq" id="WP_070034394.1">
    <property type="nucleotide sequence ID" value="NZ_CP090057.1"/>
</dbReference>
<dbReference type="AlphaFoldDB" id="A0A823J0F6"/>
<protein>
    <submittedName>
        <fullName evidence="12">LPXTG cell wall anchor domain-containing protein</fullName>
    </submittedName>
</protein>
<evidence type="ECO:0000313" key="13">
    <source>
        <dbReference type="Proteomes" id="UP000524387"/>
    </source>
</evidence>
<dbReference type="InterPro" id="IPR014756">
    <property type="entry name" value="Ig_E-set"/>
</dbReference>
<dbReference type="Pfam" id="PF09479">
    <property type="entry name" value="Flg_new"/>
    <property type="match status" value="2"/>
</dbReference>
<evidence type="ECO:0000256" key="5">
    <source>
        <dbReference type="ARBA" id="ARBA00022614"/>
    </source>
</evidence>
<keyword evidence="5" id="KW-0433">Leucine-rich repeat</keyword>
<dbReference type="InterPro" id="IPR050836">
    <property type="entry name" value="SDS22/Internalin_LRR"/>
</dbReference>
<gene>
    <name evidence="12" type="ORF">CW895_03685</name>
</gene>
<dbReference type="SUPFAM" id="SSF81296">
    <property type="entry name" value="E set domains"/>
    <property type="match status" value="1"/>
</dbReference>
<dbReference type="Pfam" id="PF12799">
    <property type="entry name" value="LRR_4"/>
    <property type="match status" value="2"/>
</dbReference>